<reference evidence="2 3" key="1">
    <citation type="journal article" date="2018" name="Evol. Lett.">
        <title>Horizontal gene cluster transfer increased hallucinogenic mushroom diversity.</title>
        <authorList>
            <person name="Reynolds H.T."/>
            <person name="Vijayakumar V."/>
            <person name="Gluck-Thaler E."/>
            <person name="Korotkin H.B."/>
            <person name="Matheny P.B."/>
            <person name="Slot J.C."/>
        </authorList>
    </citation>
    <scope>NUCLEOTIDE SEQUENCE [LARGE SCALE GENOMIC DNA]</scope>
    <source>
        <strain evidence="2 3">2629</strain>
    </source>
</reference>
<dbReference type="Proteomes" id="UP000284842">
    <property type="component" value="Unassembled WGS sequence"/>
</dbReference>
<comment type="caution">
    <text evidence="2">The sequence shown here is derived from an EMBL/GenBank/DDBJ whole genome shotgun (WGS) entry which is preliminary data.</text>
</comment>
<dbReference type="EMBL" id="NHTK01004573">
    <property type="protein sequence ID" value="PPQ86036.1"/>
    <property type="molecule type" value="Genomic_DNA"/>
</dbReference>
<organism evidence="2 3">
    <name type="scientific">Panaeolus cyanescens</name>
    <dbReference type="NCBI Taxonomy" id="181874"/>
    <lineage>
        <taxon>Eukaryota</taxon>
        <taxon>Fungi</taxon>
        <taxon>Dikarya</taxon>
        <taxon>Basidiomycota</taxon>
        <taxon>Agaricomycotina</taxon>
        <taxon>Agaricomycetes</taxon>
        <taxon>Agaricomycetidae</taxon>
        <taxon>Agaricales</taxon>
        <taxon>Agaricineae</taxon>
        <taxon>Galeropsidaceae</taxon>
        <taxon>Panaeolus</taxon>
    </lineage>
</organism>
<keyword evidence="3" id="KW-1185">Reference proteome</keyword>
<accession>A0A409X5J8</accession>
<name>A0A409X5J8_9AGAR</name>
<dbReference type="AlphaFoldDB" id="A0A409X5J8"/>
<dbReference type="InParanoid" id="A0A409X5J8"/>
<feature type="compositionally biased region" description="Polar residues" evidence="1">
    <location>
        <begin position="81"/>
        <end position="92"/>
    </location>
</feature>
<evidence type="ECO:0000313" key="2">
    <source>
        <dbReference type="EMBL" id="PPQ86036.1"/>
    </source>
</evidence>
<evidence type="ECO:0000313" key="3">
    <source>
        <dbReference type="Proteomes" id="UP000284842"/>
    </source>
</evidence>
<gene>
    <name evidence="2" type="ORF">CVT24_012838</name>
</gene>
<feature type="region of interest" description="Disordered" evidence="1">
    <location>
        <begin position="1"/>
        <end position="92"/>
    </location>
</feature>
<evidence type="ECO:0000256" key="1">
    <source>
        <dbReference type="SAM" id="MobiDB-lite"/>
    </source>
</evidence>
<feature type="compositionally biased region" description="Low complexity" evidence="1">
    <location>
        <begin position="10"/>
        <end position="36"/>
    </location>
</feature>
<sequence length="92" mass="9502">MGRFGSKRASLMISPISTSPSSLSFSSTRSASSTLLNKKNRALHPPSSHASDAKHGTHSRLPGVMPFTPLPPVRSGPGSVATKTMSPSALSS</sequence>
<protein>
    <submittedName>
        <fullName evidence="2">Uncharacterized protein</fullName>
    </submittedName>
</protein>
<proteinExistence type="predicted"/>